<protein>
    <submittedName>
        <fullName evidence="5">Acetylornithine deacetylase/Succinyl-diaminopimelate desuccinylase</fullName>
    </submittedName>
</protein>
<dbReference type="PANTHER" id="PTHR43270:SF12">
    <property type="entry name" value="SUCCINYL-DIAMINOPIMELATE DESUCCINYLASE"/>
    <property type="match status" value="1"/>
</dbReference>
<dbReference type="PANTHER" id="PTHR43270">
    <property type="entry name" value="BETA-ALA-HIS DIPEPTIDASE"/>
    <property type="match status" value="1"/>
</dbReference>
<evidence type="ECO:0000256" key="1">
    <source>
        <dbReference type="ARBA" id="ARBA00022670"/>
    </source>
</evidence>
<keyword evidence="6" id="KW-1185">Reference proteome</keyword>
<evidence type="ECO:0000313" key="6">
    <source>
        <dbReference type="Proteomes" id="UP000184501"/>
    </source>
</evidence>
<dbReference type="STRING" id="2017.SAMN05444320_1099"/>
<evidence type="ECO:0000313" key="5">
    <source>
        <dbReference type="EMBL" id="SHG43214.1"/>
    </source>
</evidence>
<feature type="domain" description="Peptidase M20 dimerisation" evidence="4">
    <location>
        <begin position="224"/>
        <end position="371"/>
    </location>
</feature>
<accession>A0A1M5JRN4</accession>
<dbReference type="GO" id="GO:0046872">
    <property type="term" value="F:metal ion binding"/>
    <property type="evidence" value="ECO:0007669"/>
    <property type="project" value="UniProtKB-KW"/>
</dbReference>
<keyword evidence="3" id="KW-0378">Hydrolase</keyword>
<keyword evidence="1" id="KW-0645">Protease</keyword>
<dbReference type="GO" id="GO:0006508">
    <property type="term" value="P:proteolysis"/>
    <property type="evidence" value="ECO:0007669"/>
    <property type="project" value="UniProtKB-KW"/>
</dbReference>
<organism evidence="5 6">
    <name type="scientific">Streptoalloteichus hindustanus</name>
    <dbReference type="NCBI Taxonomy" id="2017"/>
    <lineage>
        <taxon>Bacteria</taxon>
        <taxon>Bacillati</taxon>
        <taxon>Actinomycetota</taxon>
        <taxon>Actinomycetes</taxon>
        <taxon>Pseudonocardiales</taxon>
        <taxon>Pseudonocardiaceae</taxon>
        <taxon>Streptoalloteichus</taxon>
    </lineage>
</organism>
<evidence type="ECO:0000259" key="4">
    <source>
        <dbReference type="Pfam" id="PF07687"/>
    </source>
</evidence>
<evidence type="ECO:0000256" key="3">
    <source>
        <dbReference type="ARBA" id="ARBA00022801"/>
    </source>
</evidence>
<dbReference type="Pfam" id="PF01546">
    <property type="entry name" value="Peptidase_M20"/>
    <property type="match status" value="1"/>
</dbReference>
<sequence length="485" mass="52206">MGQTTRTPVADLDVDVDELRQRTRQEAESQREALKSLVGIASVSRDVSPPPQEIGDCCDAVVQMFRDAGVSSAHRDTITYQGRETFPLVFAHEPCQLPGANAPTVLIYSHYDVQPAAKQDGWDTEPFKPTEKPDGDDTRLYGRGAADDKSGIVVHLGVWKALQERLPVNLKFVFEGEEEIGRGILEGYLADPATEDDRFTADLVIVADTGNLAVGVPTVTSTLRGIAIFDVTVDTLGQSVHSGMYGGPAPDAFTVLVRALATLHDDRGDVAVPGLAHDDDFPWEPVDEQRFRTDAGVRDGVPLVGSGTLAQRLFGRPAINVVGLDGPKPWASSTNVLTPHAKARISVRLAPSQDPEQARQALQKHLDAQRPWGVTPKVEFAGAGAGYKANTDGRYYRMAMRSIASAYEQDEAKQTGQGGSIPLVDSFHKLNPDADIVLWGCEEPKARIHGTNESVSYRELSAMTLAEAILLATAGGLIPPTGGSR</sequence>
<dbReference type="NCBIfam" id="NF005914">
    <property type="entry name" value="PRK07907.1"/>
    <property type="match status" value="1"/>
</dbReference>
<dbReference type="InterPro" id="IPR011650">
    <property type="entry name" value="Peptidase_M20_dimer"/>
</dbReference>
<dbReference type="InterPro" id="IPR002933">
    <property type="entry name" value="Peptidase_M20"/>
</dbReference>
<dbReference type="RefSeq" id="WP_073487545.1">
    <property type="nucleotide sequence ID" value="NZ_FQVN01000009.1"/>
</dbReference>
<name>A0A1M5JRN4_STRHI</name>
<dbReference type="SUPFAM" id="SSF53187">
    <property type="entry name" value="Zn-dependent exopeptidases"/>
    <property type="match status" value="1"/>
</dbReference>
<dbReference type="GO" id="GO:0008233">
    <property type="term" value="F:peptidase activity"/>
    <property type="evidence" value="ECO:0007669"/>
    <property type="project" value="UniProtKB-KW"/>
</dbReference>
<dbReference type="OrthoDB" id="9761532at2"/>
<dbReference type="EMBL" id="FQVN01000009">
    <property type="protein sequence ID" value="SHG43214.1"/>
    <property type="molecule type" value="Genomic_DNA"/>
</dbReference>
<evidence type="ECO:0000256" key="2">
    <source>
        <dbReference type="ARBA" id="ARBA00022723"/>
    </source>
</evidence>
<dbReference type="Gene3D" id="3.40.630.10">
    <property type="entry name" value="Zn peptidases"/>
    <property type="match status" value="1"/>
</dbReference>
<keyword evidence="2" id="KW-0479">Metal-binding</keyword>
<dbReference type="Proteomes" id="UP000184501">
    <property type="component" value="Unassembled WGS sequence"/>
</dbReference>
<dbReference type="InterPro" id="IPR051458">
    <property type="entry name" value="Cyt/Met_Dipeptidase"/>
</dbReference>
<dbReference type="AlphaFoldDB" id="A0A1M5JRN4"/>
<proteinExistence type="predicted"/>
<dbReference type="Pfam" id="PF07687">
    <property type="entry name" value="M20_dimer"/>
    <property type="match status" value="1"/>
</dbReference>
<dbReference type="Gene3D" id="3.30.70.360">
    <property type="match status" value="1"/>
</dbReference>
<gene>
    <name evidence="5" type="ORF">SAMN05444320_1099</name>
</gene>
<reference evidence="5 6" key="1">
    <citation type="submission" date="2016-11" db="EMBL/GenBank/DDBJ databases">
        <authorList>
            <person name="Jaros S."/>
            <person name="Januszkiewicz K."/>
            <person name="Wedrychowicz H."/>
        </authorList>
    </citation>
    <scope>NUCLEOTIDE SEQUENCE [LARGE SCALE GENOMIC DNA]</scope>
    <source>
        <strain evidence="5 6">DSM 44523</strain>
    </source>
</reference>